<reference evidence="2 3" key="1">
    <citation type="submission" date="2023-06" db="EMBL/GenBank/DDBJ databases">
        <authorList>
            <person name="Oyuntsetseg B."/>
            <person name="Kim S.B."/>
        </authorList>
    </citation>
    <scope>NUCLEOTIDE SEQUENCE [LARGE SCALE GENOMIC DNA]</scope>
    <source>
        <strain evidence="2 3">4-36</strain>
    </source>
</reference>
<evidence type="ECO:0000313" key="3">
    <source>
        <dbReference type="Proteomes" id="UP001239397"/>
    </source>
</evidence>
<feature type="compositionally biased region" description="Polar residues" evidence="1">
    <location>
        <begin position="1"/>
        <end position="12"/>
    </location>
</feature>
<gene>
    <name evidence="2" type="ORF">QRX60_08575</name>
</gene>
<accession>A0A9Y2K116</accession>
<evidence type="ECO:0000256" key="1">
    <source>
        <dbReference type="SAM" id="MobiDB-lite"/>
    </source>
</evidence>
<keyword evidence="3" id="KW-1185">Reference proteome</keyword>
<protein>
    <submittedName>
        <fullName evidence="2">DUF3558 domain-containing protein</fullName>
    </submittedName>
</protein>
<proteinExistence type="predicted"/>
<dbReference type="KEGG" id="amog:QRX60_08575"/>
<dbReference type="EMBL" id="CP127295">
    <property type="protein sequence ID" value="WIY07296.1"/>
    <property type="molecule type" value="Genomic_DNA"/>
</dbReference>
<evidence type="ECO:0000313" key="2">
    <source>
        <dbReference type="EMBL" id="WIY07296.1"/>
    </source>
</evidence>
<dbReference type="Proteomes" id="UP001239397">
    <property type="component" value="Chromosome"/>
</dbReference>
<organism evidence="2 3">
    <name type="scientific">Amycolatopsis mongoliensis</name>
    <dbReference type="NCBI Taxonomy" id="715475"/>
    <lineage>
        <taxon>Bacteria</taxon>
        <taxon>Bacillati</taxon>
        <taxon>Actinomycetota</taxon>
        <taxon>Actinomycetes</taxon>
        <taxon>Pseudonocardiales</taxon>
        <taxon>Pseudonocardiaceae</taxon>
        <taxon>Amycolatopsis</taxon>
    </lineage>
</organism>
<dbReference type="Pfam" id="PF12079">
    <property type="entry name" value="DUF3558"/>
    <property type="match status" value="1"/>
</dbReference>
<sequence>MAACTTTQNGTATPSQTDSVTPSTSDPDSQLPGAGVPGVAIPIDTTQFQQKPCTTLTDAQIAELLGPNVEPKEEQTGEAGPSCFWHPKSVTQAAVSVIYATKNRRGLTSIYQQQGTTFPLFIPMDPIDGYPTVAYGQADLRSKGNCAIALGTSNQDIVDVSVGLSEGNIGKKDPCAAAHEVAATVLNNFRAR</sequence>
<dbReference type="InterPro" id="IPR024520">
    <property type="entry name" value="DUF3558"/>
</dbReference>
<dbReference type="AlphaFoldDB" id="A0A9Y2K116"/>
<dbReference type="RefSeq" id="WP_286003534.1">
    <property type="nucleotide sequence ID" value="NZ_CP127295.1"/>
</dbReference>
<feature type="region of interest" description="Disordered" evidence="1">
    <location>
        <begin position="1"/>
        <end position="39"/>
    </location>
</feature>
<name>A0A9Y2K116_9PSEU</name>
<feature type="compositionally biased region" description="Low complexity" evidence="1">
    <location>
        <begin position="13"/>
        <end position="30"/>
    </location>
</feature>